<keyword evidence="3" id="KW-1185">Reference proteome</keyword>
<evidence type="ECO:0000256" key="1">
    <source>
        <dbReference type="SAM" id="MobiDB-lite"/>
    </source>
</evidence>
<feature type="region of interest" description="Disordered" evidence="1">
    <location>
        <begin position="341"/>
        <end position="453"/>
    </location>
</feature>
<comment type="caution">
    <text evidence="2">The sequence shown here is derived from an EMBL/GenBank/DDBJ whole genome shotgun (WGS) entry which is preliminary data.</text>
</comment>
<evidence type="ECO:0000313" key="2">
    <source>
        <dbReference type="EMBL" id="KAK4140752.1"/>
    </source>
</evidence>
<dbReference type="AlphaFoldDB" id="A0AAN6ZJH6"/>
<dbReference type="RefSeq" id="XP_062634123.1">
    <property type="nucleotide sequence ID" value="XM_062784671.1"/>
</dbReference>
<protein>
    <submittedName>
        <fullName evidence="2">Uncharacterized protein</fullName>
    </submittedName>
</protein>
<evidence type="ECO:0000313" key="3">
    <source>
        <dbReference type="Proteomes" id="UP001302676"/>
    </source>
</evidence>
<feature type="compositionally biased region" description="Low complexity" evidence="1">
    <location>
        <begin position="430"/>
        <end position="440"/>
    </location>
</feature>
<dbReference type="Proteomes" id="UP001302676">
    <property type="component" value="Unassembled WGS sequence"/>
</dbReference>
<accession>A0AAN6ZJH6</accession>
<organism evidence="2 3">
    <name type="scientific">Dichotomopilus funicola</name>
    <dbReference type="NCBI Taxonomy" id="1934379"/>
    <lineage>
        <taxon>Eukaryota</taxon>
        <taxon>Fungi</taxon>
        <taxon>Dikarya</taxon>
        <taxon>Ascomycota</taxon>
        <taxon>Pezizomycotina</taxon>
        <taxon>Sordariomycetes</taxon>
        <taxon>Sordariomycetidae</taxon>
        <taxon>Sordariales</taxon>
        <taxon>Chaetomiaceae</taxon>
        <taxon>Dichotomopilus</taxon>
    </lineage>
</organism>
<reference evidence="2" key="1">
    <citation type="journal article" date="2023" name="Mol. Phylogenet. Evol.">
        <title>Genome-scale phylogeny and comparative genomics of the fungal order Sordariales.</title>
        <authorList>
            <person name="Hensen N."/>
            <person name="Bonometti L."/>
            <person name="Westerberg I."/>
            <person name="Brannstrom I.O."/>
            <person name="Guillou S."/>
            <person name="Cros-Aarteil S."/>
            <person name="Calhoun S."/>
            <person name="Haridas S."/>
            <person name="Kuo A."/>
            <person name="Mondo S."/>
            <person name="Pangilinan J."/>
            <person name="Riley R."/>
            <person name="LaButti K."/>
            <person name="Andreopoulos B."/>
            <person name="Lipzen A."/>
            <person name="Chen C."/>
            <person name="Yan M."/>
            <person name="Daum C."/>
            <person name="Ng V."/>
            <person name="Clum A."/>
            <person name="Steindorff A."/>
            <person name="Ohm R.A."/>
            <person name="Martin F."/>
            <person name="Silar P."/>
            <person name="Natvig D.O."/>
            <person name="Lalanne C."/>
            <person name="Gautier V."/>
            <person name="Ament-Velasquez S.L."/>
            <person name="Kruys A."/>
            <person name="Hutchinson M.I."/>
            <person name="Powell A.J."/>
            <person name="Barry K."/>
            <person name="Miller A.N."/>
            <person name="Grigoriev I.V."/>
            <person name="Debuchy R."/>
            <person name="Gladieux P."/>
            <person name="Hiltunen Thoren M."/>
            <person name="Johannesson H."/>
        </authorList>
    </citation>
    <scope>NUCLEOTIDE SEQUENCE</scope>
    <source>
        <strain evidence="2">CBS 141.50</strain>
    </source>
</reference>
<sequence length="665" mass="74759">MAQAAEDTRETTLSEYLAACPAFVFAKFETNPALMSNGLISNPARRRCPHRLEPWDNFLEEQRAIMRTLLSSFPADTRTFMNRAYLRSRGEVIHRRRLTTAEALEQILLDFVAEPVTAIVERFRDVDDITSAFNIGAGIAFKTRPHTLAEATRGAAPARPKSPDDTKFRPDHIYAYRRNSSDSNEKTMAFIIEYRSPQNLTPPHLRLGLRPMDVHEEVAKRNSIPPEKEQEAYFQYHADRLAASALTQAFDYMIQAGLTYGCVTTGETFVFLKINWTHPITLLYHMAEPALEVEEHRENALCCTAVSQVLAFTMLALHSASQPAHGQDERQRAINRLKIWEADSMHQSPSDTGRAPLSTSSAHEPRTYKGVDRSPRPFVSPNAAVGKRKAPVGHQQGYRTGPGARAVSPDSDRDYAEPEIPSTPTPPAGSTPTGQVLAQRRGGDSGDAGGSTETRQYCTQKCLLGLTTRNVLDEACPNVYLHRRTDQEFRRHPVDHKTWLSLLRKQLAQTLDDGVVPLGQQSAWGIVFQVTLLEYGYTFIGKATTTRFVPDLSHEGEVYEHLQPLQGVHVPVFLGGVNLRELGRTYYYDTDVRLIYMNLLSWAGRNRVDKVEKVKSKTGVFRALQALFACRVAHNGERVPNILWNEETEKAMVINFEQATILEWS</sequence>
<feature type="compositionally biased region" description="Basic and acidic residues" evidence="1">
    <location>
        <begin position="363"/>
        <end position="375"/>
    </location>
</feature>
<reference evidence="2" key="2">
    <citation type="submission" date="2023-05" db="EMBL/GenBank/DDBJ databases">
        <authorList>
            <consortium name="Lawrence Berkeley National Laboratory"/>
            <person name="Steindorff A."/>
            <person name="Hensen N."/>
            <person name="Bonometti L."/>
            <person name="Westerberg I."/>
            <person name="Brannstrom I.O."/>
            <person name="Guillou S."/>
            <person name="Cros-Aarteil S."/>
            <person name="Calhoun S."/>
            <person name="Haridas S."/>
            <person name="Kuo A."/>
            <person name="Mondo S."/>
            <person name="Pangilinan J."/>
            <person name="Riley R."/>
            <person name="Labutti K."/>
            <person name="Andreopoulos B."/>
            <person name="Lipzen A."/>
            <person name="Chen C."/>
            <person name="Yanf M."/>
            <person name="Daum C."/>
            <person name="Ng V."/>
            <person name="Clum A."/>
            <person name="Ohm R."/>
            <person name="Martin F."/>
            <person name="Silar P."/>
            <person name="Natvig D."/>
            <person name="Lalanne C."/>
            <person name="Gautier V."/>
            <person name="Ament-Velasquez S.L."/>
            <person name="Kruys A."/>
            <person name="Hutchinson M.I."/>
            <person name="Powell A.J."/>
            <person name="Barry K."/>
            <person name="Miller A.N."/>
            <person name="Grigoriev I.V."/>
            <person name="Debuchy R."/>
            <person name="Gladieux P."/>
            <person name="Thoren M.H."/>
            <person name="Johannesson H."/>
        </authorList>
    </citation>
    <scope>NUCLEOTIDE SEQUENCE</scope>
    <source>
        <strain evidence="2">CBS 141.50</strain>
    </source>
</reference>
<gene>
    <name evidence="2" type="ORF">C8A04DRAFT_39662</name>
</gene>
<dbReference type="EMBL" id="MU853624">
    <property type="protein sequence ID" value="KAK4140752.1"/>
    <property type="molecule type" value="Genomic_DNA"/>
</dbReference>
<feature type="compositionally biased region" description="Polar residues" evidence="1">
    <location>
        <begin position="345"/>
        <end position="362"/>
    </location>
</feature>
<dbReference type="GeneID" id="87821284"/>
<proteinExistence type="predicted"/>
<name>A0AAN6ZJH6_9PEZI</name>